<dbReference type="InterPro" id="IPR007899">
    <property type="entry name" value="CHAD_dom"/>
</dbReference>
<dbReference type="Gene3D" id="1.40.20.10">
    <property type="entry name" value="CHAD domain"/>
    <property type="match status" value="1"/>
</dbReference>
<dbReference type="EMBL" id="LR215729">
    <property type="protein sequence ID" value="VEV99355.1"/>
    <property type="molecule type" value="Genomic_DNA"/>
</dbReference>
<dbReference type="InterPro" id="IPR038186">
    <property type="entry name" value="CHAD_dom_sf"/>
</dbReference>
<dbReference type="RefSeq" id="WP_150549451.1">
    <property type="nucleotide sequence ID" value="NZ_LR215729.2"/>
</dbReference>
<dbReference type="PROSITE" id="PS51708">
    <property type="entry name" value="CHAD"/>
    <property type="match status" value="1"/>
</dbReference>
<evidence type="ECO:0000313" key="2">
    <source>
        <dbReference type="EMBL" id="VEV99355.1"/>
    </source>
</evidence>
<dbReference type="PANTHER" id="PTHR39339:SF1">
    <property type="entry name" value="CHAD DOMAIN-CONTAINING PROTEIN"/>
    <property type="match status" value="1"/>
</dbReference>
<proteinExistence type="predicted"/>
<dbReference type="SMART" id="SM00880">
    <property type="entry name" value="CHAD"/>
    <property type="match status" value="1"/>
</dbReference>
<accession>A0A653EAR5</accession>
<protein>
    <recommendedName>
        <fullName evidence="1">CHAD domain-containing protein</fullName>
    </recommendedName>
</protein>
<dbReference type="AlphaFoldDB" id="A0A653EAR5"/>
<sequence>MSALTKDLREQVIRLHVAIIACVERVRARTDAEALHDLRINLRKLRGLLKPVGDRASCMELLRSAAALGTLTGPLRDLEVLEAELWRLGDQQAASARAERVVQGYAGVACSQQTLELLQALEAWPADWLASELQGELKQLRAHLHKRLRKDQQRLRTLLHSEALDWHELRLLVKRVRYGAEAYPQLCGLSARQQATLKRAQSSLGTWHDHLQWLHRAETEPDLQACAGVWSASLQGCEQACTDVVVRLQAQMA</sequence>
<organism evidence="2">
    <name type="scientific">Pseudomonas marincola</name>
    <dbReference type="NCBI Taxonomy" id="437900"/>
    <lineage>
        <taxon>Bacteria</taxon>
        <taxon>Pseudomonadati</taxon>
        <taxon>Pseudomonadota</taxon>
        <taxon>Gammaproteobacteria</taxon>
        <taxon>Pseudomonadales</taxon>
        <taxon>Pseudomonadaceae</taxon>
        <taxon>Pseudomonas</taxon>
    </lineage>
</organism>
<feature type="domain" description="CHAD" evidence="1">
    <location>
        <begin position="1"/>
        <end position="253"/>
    </location>
</feature>
<dbReference type="Pfam" id="PF05235">
    <property type="entry name" value="CHAD"/>
    <property type="match status" value="1"/>
</dbReference>
<gene>
    <name evidence="2" type="ORF">PMYSY11_4312</name>
</gene>
<dbReference type="PANTHER" id="PTHR39339">
    <property type="entry name" value="SLR1444 PROTEIN"/>
    <property type="match status" value="1"/>
</dbReference>
<reference evidence="2" key="1">
    <citation type="submission" date="2019-02" db="EMBL/GenBank/DDBJ databases">
        <authorList>
            <consortium name="Genoscope - CEA"/>
            <person name="William W."/>
        </authorList>
    </citation>
    <scope>NUCLEOTIDE SEQUENCE [LARGE SCALE GENOMIC DNA]</scope>
    <source>
        <strain evidence="2">YSy11</strain>
    </source>
</reference>
<evidence type="ECO:0000259" key="1">
    <source>
        <dbReference type="PROSITE" id="PS51708"/>
    </source>
</evidence>
<name>A0A653EAR5_9PSED</name>